<dbReference type="RefSeq" id="WP_245726042.1">
    <property type="nucleotide sequence ID" value="NZ_FNNE01000009.1"/>
</dbReference>
<dbReference type="GO" id="GO:0046168">
    <property type="term" value="P:glycerol-3-phosphate catabolic process"/>
    <property type="evidence" value="ECO:0007669"/>
    <property type="project" value="TreeGrafter"/>
</dbReference>
<dbReference type="InterPro" id="IPR000447">
    <property type="entry name" value="G3P_DH_FAD-dep"/>
</dbReference>
<evidence type="ECO:0000256" key="1">
    <source>
        <dbReference type="ARBA" id="ARBA00001974"/>
    </source>
</evidence>
<evidence type="ECO:0000256" key="4">
    <source>
        <dbReference type="ARBA" id="ARBA00022827"/>
    </source>
</evidence>
<dbReference type="InterPro" id="IPR036188">
    <property type="entry name" value="FAD/NAD-bd_sf"/>
</dbReference>
<dbReference type="Gene3D" id="3.30.9.10">
    <property type="entry name" value="D-Amino Acid Oxidase, subunit A, domain 2"/>
    <property type="match status" value="1"/>
</dbReference>
<dbReference type="PRINTS" id="PR01001">
    <property type="entry name" value="FADG3PDH"/>
</dbReference>
<evidence type="ECO:0000256" key="6">
    <source>
        <dbReference type="SAM" id="MobiDB-lite"/>
    </source>
</evidence>
<organism evidence="8 9">
    <name type="scientific">Marinobacter mobilis</name>
    <dbReference type="NCBI Taxonomy" id="488533"/>
    <lineage>
        <taxon>Bacteria</taxon>
        <taxon>Pseudomonadati</taxon>
        <taxon>Pseudomonadota</taxon>
        <taxon>Gammaproteobacteria</taxon>
        <taxon>Pseudomonadales</taxon>
        <taxon>Marinobacteraceae</taxon>
        <taxon>Marinobacter</taxon>
    </lineage>
</organism>
<evidence type="ECO:0000259" key="7">
    <source>
        <dbReference type="Pfam" id="PF01266"/>
    </source>
</evidence>
<dbReference type="STRING" id="488533.SAMN04487960_10951"/>
<dbReference type="PANTHER" id="PTHR11985:SF35">
    <property type="entry name" value="ANAEROBIC GLYCEROL-3-PHOSPHATE DEHYDROGENASE SUBUNIT A"/>
    <property type="match status" value="1"/>
</dbReference>
<accession>A0A1H3BJ33</accession>
<dbReference type="SUPFAM" id="SSF51905">
    <property type="entry name" value="FAD/NAD(P)-binding domain"/>
    <property type="match status" value="1"/>
</dbReference>
<protein>
    <submittedName>
        <fullName evidence="8">Glycerol-3-phosphate dehydrogenase</fullName>
    </submittedName>
</protein>
<dbReference type="Proteomes" id="UP000199675">
    <property type="component" value="Unassembled WGS sequence"/>
</dbReference>
<keyword evidence="4" id="KW-0274">FAD</keyword>
<keyword evidence="5" id="KW-0560">Oxidoreductase</keyword>
<evidence type="ECO:0000313" key="8">
    <source>
        <dbReference type="EMBL" id="SDX41990.1"/>
    </source>
</evidence>
<evidence type="ECO:0000256" key="3">
    <source>
        <dbReference type="ARBA" id="ARBA00022630"/>
    </source>
</evidence>
<dbReference type="PROSITE" id="PS00978">
    <property type="entry name" value="FAD_G3PDH_2"/>
    <property type="match status" value="1"/>
</dbReference>
<dbReference type="AlphaFoldDB" id="A0A1H3BJ33"/>
<reference evidence="8 9" key="1">
    <citation type="submission" date="2016-10" db="EMBL/GenBank/DDBJ databases">
        <authorList>
            <person name="de Groot N.N."/>
        </authorList>
    </citation>
    <scope>NUCLEOTIDE SEQUENCE [LARGE SCALE GENOMIC DNA]</scope>
    <source>
        <strain evidence="8 9">CGMCC 1.7059</strain>
    </source>
</reference>
<feature type="domain" description="FAD dependent oxidoreductase" evidence="7">
    <location>
        <begin position="21"/>
        <end position="376"/>
    </location>
</feature>
<dbReference type="Gene3D" id="3.50.50.60">
    <property type="entry name" value="FAD/NAD(P)-binding domain"/>
    <property type="match status" value="1"/>
</dbReference>
<keyword evidence="3" id="KW-0285">Flavoprotein</keyword>
<keyword evidence="9" id="KW-1185">Reference proteome</keyword>
<dbReference type="Pfam" id="PF01266">
    <property type="entry name" value="DAO"/>
    <property type="match status" value="1"/>
</dbReference>
<feature type="region of interest" description="Disordered" evidence="6">
    <location>
        <begin position="401"/>
        <end position="425"/>
    </location>
</feature>
<comment type="similarity">
    <text evidence="2">Belongs to the FAD-dependent glycerol-3-phosphate dehydrogenase family.</text>
</comment>
<name>A0A1H3BJ33_9GAMM</name>
<evidence type="ECO:0000313" key="9">
    <source>
        <dbReference type="Proteomes" id="UP000199675"/>
    </source>
</evidence>
<gene>
    <name evidence="8" type="ORF">SAMN04487960_10951</name>
</gene>
<comment type="cofactor">
    <cofactor evidence="1">
        <name>FAD</name>
        <dbReference type="ChEBI" id="CHEBI:57692"/>
    </cofactor>
</comment>
<dbReference type="InterPro" id="IPR006076">
    <property type="entry name" value="FAD-dep_OxRdtase"/>
</dbReference>
<dbReference type="EMBL" id="FNNE01000009">
    <property type="protein sequence ID" value="SDX41990.1"/>
    <property type="molecule type" value="Genomic_DNA"/>
</dbReference>
<dbReference type="GO" id="GO:0004368">
    <property type="term" value="F:glycerol-3-phosphate dehydrogenase (quinone) activity"/>
    <property type="evidence" value="ECO:0007669"/>
    <property type="project" value="InterPro"/>
</dbReference>
<sequence>MRQPARMDALAALRDGALAFDLIVIGGGITGAGIAREAAAGGLRTLLVEQRDFAWGTSSRSSKMVHGGLRYLGSGQFRLTRDAVRERQRLLEEVPGLVRPLQFLMPHYRRQFPGPWLFGLLLAVYDRLAGRRSRRRLNAAETLNWVPGLRTQNLVGASGFLDAVTDDARLVQRILEEARNSGAWCLNYLKASVGPANGGKRTVTLTDTSGPQVKSFELSAPVIVNATGAWASEVDPGDGQSQRSIRPLRGSHLVLPYESLPVSCSVSLLHPEDRRPVFAFPWHGMTVLGTTDLDHPAPLDLEPRITEGELEYLLKISSTLFPGRQITRNEIVATWAGVRPVVSEGPGKAPSKENREHVIWDHQGLVNVAGGKLTTYRLIARQILEQCRPYLTHLQLPDDALPGFSPPPSADQAGGQRPNSIPHNDWRKLQGSYGPALAKVLESGEPLKIPGTDTYWCELIWAAANTDVIHLDDLMLRRTRLGLMLPNGASELLDLIEKACSAALGWDKAAWVKERERYLAIWRENYSLPSSDTTAPEAPHGAV</sequence>
<dbReference type="PANTHER" id="PTHR11985">
    <property type="entry name" value="GLYCEROL-3-PHOSPHATE DEHYDROGENASE"/>
    <property type="match status" value="1"/>
</dbReference>
<dbReference type="Gene3D" id="1.10.8.870">
    <property type="entry name" value="Alpha-glycerophosphate oxidase, cap domain"/>
    <property type="match status" value="1"/>
</dbReference>
<dbReference type="InterPro" id="IPR038299">
    <property type="entry name" value="DAO_C_sf"/>
</dbReference>
<proteinExistence type="inferred from homology"/>
<evidence type="ECO:0000256" key="5">
    <source>
        <dbReference type="ARBA" id="ARBA00023002"/>
    </source>
</evidence>
<evidence type="ECO:0000256" key="2">
    <source>
        <dbReference type="ARBA" id="ARBA00007330"/>
    </source>
</evidence>